<dbReference type="PANTHER" id="PTHR34939">
    <property type="entry name" value="PHOTOSYSTEM I REACTION CENTER SUBUNIT III, CHLOROPLASTIC"/>
    <property type="match status" value="1"/>
</dbReference>
<gene>
    <name evidence="6" type="primary">psaF</name>
</gene>
<dbReference type="PANTHER" id="PTHR34939:SF1">
    <property type="entry name" value="PHOTOSYSTEM I REACTION CENTER SUBUNIT III, CHLOROPLASTIC"/>
    <property type="match status" value="1"/>
</dbReference>
<keyword evidence="3 4" id="KW-0603">Photosystem I</keyword>
<comment type="function">
    <text evidence="4">Participates in efficiency of electron transfer from plastocyanin to P700 (or cytochrome c553 in algae and cyanobacteria). This plastocyanin-docking protein contributes to the specific association of plastocyanin to PSI.</text>
</comment>
<accession>A0A7T6Y7K2</accession>
<dbReference type="AlphaFoldDB" id="A0A7T6Y7K2"/>
<dbReference type="EMBL" id="MW175522">
    <property type="protein sequence ID" value="QQK55039.1"/>
    <property type="molecule type" value="Genomic_DNA"/>
</dbReference>
<feature type="transmembrane region" description="Helical" evidence="5">
    <location>
        <begin position="26"/>
        <end position="45"/>
    </location>
</feature>
<dbReference type="GO" id="GO:0009538">
    <property type="term" value="C:photosystem I reaction center"/>
    <property type="evidence" value="ECO:0007669"/>
    <property type="project" value="UniProtKB-UniRule"/>
</dbReference>
<protein>
    <recommendedName>
        <fullName evidence="4">Photosystem I reaction center subunit III</fullName>
    </recommendedName>
    <alternativeName>
        <fullName evidence="4">PSI-F</fullName>
    </alternativeName>
</protein>
<keyword evidence="5" id="KW-0812">Transmembrane</keyword>
<keyword evidence="6" id="KW-0934">Plastid</keyword>
<proteinExistence type="inferred from homology"/>
<evidence type="ECO:0000256" key="5">
    <source>
        <dbReference type="SAM" id="Phobius"/>
    </source>
</evidence>
<dbReference type="RefSeq" id="YP_010139373.1">
    <property type="nucleotide sequence ID" value="NC_056910.1"/>
</dbReference>
<organism evidence="6">
    <name type="scientific">Poterioochromonas malhamensis</name>
    <dbReference type="NCBI Taxonomy" id="88167"/>
    <lineage>
        <taxon>Eukaryota</taxon>
        <taxon>Sar</taxon>
        <taxon>Stramenopiles</taxon>
        <taxon>Ochrophyta</taxon>
        <taxon>Synurophyceae</taxon>
        <taxon>Ochromonadales</taxon>
        <taxon>Ochromonadaceae</taxon>
        <taxon>Poterioochromonas</taxon>
    </lineage>
</organism>
<dbReference type="GO" id="GO:0015979">
    <property type="term" value="P:photosynthesis"/>
    <property type="evidence" value="ECO:0007669"/>
    <property type="project" value="UniProtKB-UniRule"/>
</dbReference>
<dbReference type="SUPFAM" id="SSF81536">
    <property type="entry name" value="Subunit III of photosystem I reaction centre, PsaF"/>
    <property type="match status" value="1"/>
</dbReference>
<dbReference type="InterPro" id="IPR003666">
    <property type="entry name" value="PSI_PsaF"/>
</dbReference>
<dbReference type="Pfam" id="PF02507">
    <property type="entry name" value="PSI_PsaF"/>
    <property type="match status" value="1"/>
</dbReference>
<feature type="transmembrane region" description="Helical" evidence="5">
    <location>
        <begin position="163"/>
        <end position="179"/>
    </location>
</feature>
<keyword evidence="5" id="KW-0472">Membrane</keyword>
<reference evidence="6" key="1">
    <citation type="submission" date="2020-10" db="EMBL/GenBank/DDBJ databases">
        <title>Complete chloroplast genome of the Synurophyceae Poterioochromonas malhamensis (Pringsheim) R.A.Andersen 2017 from Van Lake in Eastern Anatolia.</title>
        <authorList>
            <person name="Gastineau R."/>
            <person name="Yilmaz E."/>
            <person name="Solak C.N."/>
            <person name="Lemieux C."/>
            <person name="Turmel M."/>
            <person name="Witkowski A."/>
        </authorList>
    </citation>
    <scope>NUCLEOTIDE SEQUENCE</scope>
    <source>
        <strain evidence="6">SZCZR2049</strain>
    </source>
</reference>
<dbReference type="InterPro" id="IPR036577">
    <property type="entry name" value="PSI_PsaF_sf"/>
</dbReference>
<feature type="transmembrane region" description="Helical" evidence="5">
    <location>
        <begin position="57"/>
        <end position="76"/>
    </location>
</feature>
<evidence type="ECO:0000256" key="3">
    <source>
        <dbReference type="ARBA" id="ARBA00022836"/>
    </source>
</evidence>
<geneLocation type="plastid" evidence="6"/>
<evidence type="ECO:0000256" key="1">
    <source>
        <dbReference type="ARBA" id="ARBA00008386"/>
    </source>
</evidence>
<dbReference type="Gene3D" id="1.10.8.110">
    <property type="entry name" value="Photosystem I PsaF, reaction centre subunit III"/>
    <property type="match status" value="1"/>
</dbReference>
<evidence type="ECO:0000256" key="2">
    <source>
        <dbReference type="ARBA" id="ARBA00022531"/>
    </source>
</evidence>
<comment type="similarity">
    <text evidence="1 4">Belongs to the PsaF family.</text>
</comment>
<evidence type="ECO:0000256" key="4">
    <source>
        <dbReference type="RuleBase" id="RU368107"/>
    </source>
</evidence>
<name>A0A7T6Y7K2_9STRA</name>
<keyword evidence="2 4" id="KW-0602">Photosynthesis</keyword>
<feature type="transmembrane region" description="Helical" evidence="5">
    <location>
        <begin position="199"/>
        <end position="218"/>
    </location>
</feature>
<sequence length="241" mass="27736">MVRAPPCHGGSCGFESRQSRKVYKHLLIFLLLAIFLYLFLENLVSMKKKFNKTLKPLFTLFLFPFILNSFLGNDIAQANDNISNLIECKNSANLEKRLTSSIKKFENRLKLYDENTPQAEFLKKEISLTNARFESYKKSNLLCGKDGLPHLITNGDFHHFNEFSLPALVFLYITGWIGWAGRKYLQYSLNTENSFENEIIINVPIAFPIIISGFLWPIEAWKEFIAGKLIVTDDEVTISPR</sequence>
<dbReference type="GeneID" id="67133004"/>
<keyword evidence="5" id="KW-1133">Transmembrane helix</keyword>
<evidence type="ECO:0000313" key="6">
    <source>
        <dbReference type="EMBL" id="QQK55039.1"/>
    </source>
</evidence>